<evidence type="ECO:0000256" key="2">
    <source>
        <dbReference type="ARBA" id="ARBA00023054"/>
    </source>
</evidence>
<dbReference type="InterPro" id="IPR005024">
    <property type="entry name" value="Snf7_fam"/>
</dbReference>
<reference evidence="4" key="1">
    <citation type="submission" date="2022-10" db="EMBL/GenBank/DDBJ databases">
        <title>Novel sulphate-reducing endosymbionts in the free-living metamonad Anaeramoeba.</title>
        <authorList>
            <person name="Jerlstrom-Hultqvist J."/>
            <person name="Cepicka I."/>
            <person name="Gallot-Lavallee L."/>
            <person name="Salas-Leiva D."/>
            <person name="Curtis B.A."/>
            <person name="Zahonova K."/>
            <person name="Pipaliya S."/>
            <person name="Dacks J."/>
            <person name="Roger A.J."/>
        </authorList>
    </citation>
    <scope>NUCLEOTIDE SEQUENCE</scope>
    <source>
        <strain evidence="4">BMAN</strain>
    </source>
</reference>
<feature type="compositionally biased region" description="Basic and acidic residues" evidence="3">
    <location>
        <begin position="192"/>
        <end position="201"/>
    </location>
</feature>
<evidence type="ECO:0000313" key="4">
    <source>
        <dbReference type="EMBL" id="KAJ5079396.1"/>
    </source>
</evidence>
<feature type="region of interest" description="Disordered" evidence="3">
    <location>
        <begin position="1"/>
        <end position="36"/>
    </location>
</feature>
<dbReference type="GO" id="GO:0005771">
    <property type="term" value="C:multivesicular body"/>
    <property type="evidence" value="ECO:0007669"/>
    <property type="project" value="TreeGrafter"/>
</dbReference>
<dbReference type="Gene3D" id="1.10.287.1060">
    <property type="entry name" value="ESAT-6-like"/>
    <property type="match status" value="1"/>
</dbReference>
<gene>
    <name evidence="4" type="ORF">M0811_04417</name>
</gene>
<dbReference type="Pfam" id="PF03357">
    <property type="entry name" value="Snf7"/>
    <property type="match status" value="1"/>
</dbReference>
<evidence type="ECO:0000256" key="1">
    <source>
        <dbReference type="ARBA" id="ARBA00006190"/>
    </source>
</evidence>
<organism evidence="4 5">
    <name type="scientific">Anaeramoeba ignava</name>
    <name type="common">Anaerobic marine amoeba</name>
    <dbReference type="NCBI Taxonomy" id="1746090"/>
    <lineage>
        <taxon>Eukaryota</taxon>
        <taxon>Metamonada</taxon>
        <taxon>Anaeramoebidae</taxon>
        <taxon>Anaeramoeba</taxon>
    </lineage>
</organism>
<dbReference type="Gene3D" id="6.10.250.1710">
    <property type="match status" value="1"/>
</dbReference>
<feature type="compositionally biased region" description="Acidic residues" evidence="3">
    <location>
        <begin position="171"/>
        <end position="184"/>
    </location>
</feature>
<dbReference type="PANTHER" id="PTHR22761">
    <property type="entry name" value="CHARGED MULTIVESICULAR BODY PROTEIN"/>
    <property type="match status" value="1"/>
</dbReference>
<dbReference type="Proteomes" id="UP001149090">
    <property type="component" value="Unassembled WGS sequence"/>
</dbReference>
<dbReference type="PANTHER" id="PTHR22761:SF12">
    <property type="entry name" value="CHARGED MULTIVESICULAR BODY PROTEIN 5"/>
    <property type="match status" value="1"/>
</dbReference>
<feature type="region of interest" description="Disordered" evidence="3">
    <location>
        <begin position="171"/>
        <end position="217"/>
    </location>
</feature>
<name>A0A9Q0LVG4_ANAIG</name>
<protein>
    <submittedName>
        <fullName evidence="4">Charged multivesicular body protein</fullName>
    </submittedName>
</protein>
<comment type="caution">
    <text evidence="4">The sequence shown here is derived from an EMBL/GenBank/DDBJ whole genome shotgun (WGS) entry which is preliminary data.</text>
</comment>
<evidence type="ECO:0000256" key="3">
    <source>
        <dbReference type="SAM" id="MobiDB-lite"/>
    </source>
</evidence>
<sequence>MRKLFGSKKKKVVTDGPTLEDATKLSEKRGESLDEKIKKLDQQLSEYRAKMKKTRPGPALNSLKKRALTILKQKKMYEQQRDSLSQQTFNMEQITFTQQTLKDTVVTVNAMKSANTNLKAQFQEIDVDDVWDLKDDLGDLLEDSNEIQEALGQSFYGTEDFDEDELEAELEGLEDDMELGEENQEMPSYLEVPKEEPKINDQETEETDEYGLPMMKN</sequence>
<proteinExistence type="inferred from homology"/>
<feature type="compositionally biased region" description="Basic and acidic residues" evidence="3">
    <location>
        <begin position="21"/>
        <end position="36"/>
    </location>
</feature>
<feature type="compositionally biased region" description="Basic residues" evidence="3">
    <location>
        <begin position="1"/>
        <end position="11"/>
    </location>
</feature>
<dbReference type="GO" id="GO:0006900">
    <property type="term" value="P:vesicle budding from membrane"/>
    <property type="evidence" value="ECO:0007669"/>
    <property type="project" value="TreeGrafter"/>
</dbReference>
<dbReference type="OrthoDB" id="3973241at2759"/>
<dbReference type="OMA" id="GVKQMQK"/>
<keyword evidence="2" id="KW-0175">Coiled coil</keyword>
<accession>A0A9Q0LVG4</accession>
<evidence type="ECO:0000313" key="5">
    <source>
        <dbReference type="Proteomes" id="UP001149090"/>
    </source>
</evidence>
<dbReference type="EMBL" id="JAPDFW010000033">
    <property type="protein sequence ID" value="KAJ5079396.1"/>
    <property type="molecule type" value="Genomic_DNA"/>
</dbReference>
<dbReference type="GO" id="GO:0032511">
    <property type="term" value="P:late endosome to vacuole transport via multivesicular body sorting pathway"/>
    <property type="evidence" value="ECO:0007669"/>
    <property type="project" value="TreeGrafter"/>
</dbReference>
<comment type="similarity">
    <text evidence="1">Belongs to the SNF7 family.</text>
</comment>
<dbReference type="AlphaFoldDB" id="A0A9Q0LVG4"/>
<keyword evidence="5" id="KW-1185">Reference proteome</keyword>